<dbReference type="HOGENOM" id="CLU_704420_0_0_1"/>
<dbReference type="EMBL" id="ADMH02001896">
    <property type="protein sequence ID" value="ETN60581.1"/>
    <property type="molecule type" value="Genomic_DNA"/>
</dbReference>
<feature type="compositionally biased region" description="Low complexity" evidence="1">
    <location>
        <begin position="197"/>
        <end position="216"/>
    </location>
</feature>
<sequence>MRLPSIPSLAPAAASIQTFHATCSTHGTIVDKRVTIPFVRPPQPTRSEQHPRQHWPRRHPRQRTPQQQPPLQLLPRIRPPQPRPLTNYPPPRHQFSLRKPPSVLLPSRSEEGSHPAAAAAAAAAAAMLHHPGFGQHHPLLPAALQHPGLQHLQHQQQHQHQHQHQHHLHHQQQTIAGVMSLAGNASTVPPGAARHPTIGSTGSTGSTPVTGTTGSARSTAITATLLPAAAATAAATQPPGRFPPQSAATMAAFNGHGAPTIPPGYAPVYFDPYLAAAAASAADSNYRLQAAKPVTEVQAQPTILNAAAPLLKTPLSQAQAAQVYSAANYTAVAARAYGAAAAAAQQPTVAGYTAVAGYGREYADPYLGHGIGPVPGYGATMYRGGYNRFAPY</sequence>
<dbReference type="eggNOG" id="KOG0125">
    <property type="taxonomic scope" value="Eukaryota"/>
</dbReference>
<dbReference type="VEuPathDB" id="VectorBase:ADAC007792"/>
<dbReference type="Proteomes" id="UP000000673">
    <property type="component" value="Unassembled WGS sequence"/>
</dbReference>
<organism evidence="2">
    <name type="scientific">Anopheles darlingi</name>
    <name type="common">Mosquito</name>
    <dbReference type="NCBI Taxonomy" id="43151"/>
    <lineage>
        <taxon>Eukaryota</taxon>
        <taxon>Metazoa</taxon>
        <taxon>Ecdysozoa</taxon>
        <taxon>Arthropoda</taxon>
        <taxon>Hexapoda</taxon>
        <taxon>Insecta</taxon>
        <taxon>Pterygota</taxon>
        <taxon>Neoptera</taxon>
        <taxon>Endopterygota</taxon>
        <taxon>Diptera</taxon>
        <taxon>Nematocera</taxon>
        <taxon>Culicoidea</taxon>
        <taxon>Culicidae</taxon>
        <taxon>Anophelinae</taxon>
        <taxon>Anopheles</taxon>
    </lineage>
</organism>
<dbReference type="EnsemblMetazoa" id="ADAC007792-RA">
    <property type="protein sequence ID" value="ADAC007792-PA"/>
    <property type="gene ID" value="ADAC007792"/>
</dbReference>
<evidence type="ECO:0000313" key="4">
    <source>
        <dbReference type="Proteomes" id="UP000000673"/>
    </source>
</evidence>
<gene>
    <name evidence="2" type="ORF">AND_007792</name>
</gene>
<dbReference type="AlphaFoldDB" id="W5J9B4"/>
<reference evidence="2" key="2">
    <citation type="submission" date="2010-05" db="EMBL/GenBank/DDBJ databases">
        <authorList>
            <person name="Almeida L.G."/>
            <person name="Nicolas M.F."/>
            <person name="Souza R.C."/>
            <person name="Vasconcelos A.T.R."/>
        </authorList>
    </citation>
    <scope>NUCLEOTIDE SEQUENCE</scope>
</reference>
<reference evidence="2" key="3">
    <citation type="journal article" date="2013" name="Nucleic Acids Res.">
        <title>The genome of Anopheles darlingi, the main neotropical malaria vector.</title>
        <authorList>
            <person name="Marinotti O."/>
            <person name="Cerqueira G.C."/>
            <person name="de Almeida L.G."/>
            <person name="Ferro M.I."/>
            <person name="Loreto E.L."/>
            <person name="Zaha A."/>
            <person name="Teixeira S.M."/>
            <person name="Wespiser A.R."/>
            <person name="Almeida E Silva A."/>
            <person name="Schlindwein A.D."/>
            <person name="Pacheco A.C."/>
            <person name="Silva A.L."/>
            <person name="Graveley B.R."/>
            <person name="Walenz B.P."/>
            <person name="Lima Bde A."/>
            <person name="Ribeiro C.A."/>
            <person name="Nunes-Silva C.G."/>
            <person name="de Carvalho C.R."/>
            <person name="Soares C.M."/>
            <person name="de Menezes C.B."/>
            <person name="Matiolli C."/>
            <person name="Caffrey D."/>
            <person name="Araujo D.A."/>
            <person name="de Oliveira D.M."/>
            <person name="Golenbock D."/>
            <person name="Grisard E.C."/>
            <person name="Fantinatti-Garboggini F."/>
            <person name="de Carvalho F.M."/>
            <person name="Barcellos F.G."/>
            <person name="Prosdocimi F."/>
            <person name="May G."/>
            <person name="Azevedo Junior G.M."/>
            <person name="Guimaraes G.M."/>
            <person name="Goldman G.H."/>
            <person name="Padilha I.Q."/>
            <person name="Batista Jda S."/>
            <person name="Ferro J.A."/>
            <person name="Ribeiro J.M."/>
            <person name="Fietto J.L."/>
            <person name="Dabbas K.M."/>
            <person name="Cerdeira L."/>
            <person name="Agnez-Lima L.F."/>
            <person name="Brocchi M."/>
            <person name="de Carvalho M.O."/>
            <person name="Teixeira Mde M."/>
            <person name="Diniz Maia Mde M."/>
            <person name="Goldman M.H."/>
            <person name="Cruz Schneider M.P."/>
            <person name="Felipe M.S."/>
            <person name="Hungria M."/>
            <person name="Nicolas M.F."/>
            <person name="Pereira M."/>
            <person name="Montes M.A."/>
            <person name="Cantao M.E."/>
            <person name="Vincentz M."/>
            <person name="Rafael M.S."/>
            <person name="Silverman N."/>
            <person name="Stoco P.H."/>
            <person name="Souza R.C."/>
            <person name="Vicentini R."/>
            <person name="Gazzinelli R.T."/>
            <person name="Neves Rde O."/>
            <person name="Silva R."/>
            <person name="Astolfi-Filho S."/>
            <person name="Maciel T.E."/>
            <person name="Urmenyi T.P."/>
            <person name="Tadei W.P."/>
            <person name="Camargo E.P."/>
            <person name="de Vasconcelos A.T."/>
        </authorList>
    </citation>
    <scope>NUCLEOTIDE SEQUENCE</scope>
</reference>
<feature type="compositionally biased region" description="Pro residues" evidence="1">
    <location>
        <begin position="77"/>
        <end position="92"/>
    </location>
</feature>
<dbReference type="STRING" id="43151.W5J9B4"/>
<proteinExistence type="predicted"/>
<dbReference type="VEuPathDB" id="VectorBase:ADAR2_009682"/>
<feature type="compositionally biased region" description="Basic residues" evidence="1">
    <location>
        <begin position="52"/>
        <end position="62"/>
    </location>
</feature>
<feature type="compositionally biased region" description="Low complexity" evidence="1">
    <location>
        <begin position="63"/>
        <end position="76"/>
    </location>
</feature>
<name>W5J9B4_ANODA</name>
<reference evidence="2 4" key="1">
    <citation type="journal article" date="2010" name="BMC Genomics">
        <title>Combination of measures distinguishes pre-miRNAs from other stem-loops in the genome of the newly sequenced Anopheles darlingi.</title>
        <authorList>
            <person name="Mendes N.D."/>
            <person name="Freitas A.T."/>
            <person name="Vasconcelos A.T."/>
            <person name="Sagot M.F."/>
        </authorList>
    </citation>
    <scope>NUCLEOTIDE SEQUENCE</scope>
</reference>
<accession>W5J9B4</accession>
<keyword evidence="4" id="KW-1185">Reference proteome</keyword>
<reference evidence="3" key="4">
    <citation type="submission" date="2015-06" db="UniProtKB">
        <authorList>
            <consortium name="EnsemblMetazoa"/>
        </authorList>
    </citation>
    <scope>IDENTIFICATION</scope>
</reference>
<feature type="region of interest" description="Disordered" evidence="1">
    <location>
        <begin position="149"/>
        <end position="172"/>
    </location>
</feature>
<evidence type="ECO:0000313" key="3">
    <source>
        <dbReference type="EnsemblMetazoa" id="ADAC007792-PA"/>
    </source>
</evidence>
<feature type="compositionally biased region" description="Basic residues" evidence="1">
    <location>
        <begin position="157"/>
        <end position="170"/>
    </location>
</feature>
<evidence type="ECO:0000313" key="2">
    <source>
        <dbReference type="EMBL" id="ETN60581.1"/>
    </source>
</evidence>
<evidence type="ECO:0000256" key="1">
    <source>
        <dbReference type="SAM" id="MobiDB-lite"/>
    </source>
</evidence>
<protein>
    <submittedName>
        <fullName evidence="2 3">Uncharacterized protein</fullName>
    </submittedName>
</protein>
<feature type="region of interest" description="Disordered" evidence="1">
    <location>
        <begin position="36"/>
        <end position="118"/>
    </location>
</feature>
<feature type="region of interest" description="Disordered" evidence="1">
    <location>
        <begin position="186"/>
        <end position="216"/>
    </location>
</feature>